<keyword evidence="2 6" id="KW-0819">tRNA processing</keyword>
<dbReference type="GO" id="GO:0006400">
    <property type="term" value="P:tRNA modification"/>
    <property type="evidence" value="ECO:0007669"/>
    <property type="project" value="UniProtKB-UniRule"/>
</dbReference>
<keyword evidence="3 6" id="KW-0547">Nucleotide-binding</keyword>
<name>A0AA41QQ24_9HYPH</name>
<comment type="domain">
    <text evidence="6">The N-terminal region contains the highly conserved SGGXDS motif, predicted to be a P-loop motif involved in ATP binding.</text>
</comment>
<gene>
    <name evidence="6 8" type="primary">tilS</name>
    <name evidence="8" type="ORF">ML536_18990</name>
</gene>
<dbReference type="NCBIfam" id="TIGR02432">
    <property type="entry name" value="lysidine_TilS_N"/>
    <property type="match status" value="1"/>
</dbReference>
<accession>A0AA41QQ24</accession>
<keyword evidence="4 6" id="KW-0067">ATP-binding</keyword>
<dbReference type="EC" id="6.3.4.19" evidence="6"/>
<comment type="subcellular location">
    <subcellularLocation>
        <location evidence="6">Cytoplasm</location>
    </subcellularLocation>
</comment>
<comment type="catalytic activity">
    <reaction evidence="5 6">
        <text>cytidine(34) in tRNA(Ile2) + L-lysine + ATP = lysidine(34) in tRNA(Ile2) + AMP + diphosphate + H(+)</text>
        <dbReference type="Rhea" id="RHEA:43744"/>
        <dbReference type="Rhea" id="RHEA-COMP:10625"/>
        <dbReference type="Rhea" id="RHEA-COMP:10670"/>
        <dbReference type="ChEBI" id="CHEBI:15378"/>
        <dbReference type="ChEBI" id="CHEBI:30616"/>
        <dbReference type="ChEBI" id="CHEBI:32551"/>
        <dbReference type="ChEBI" id="CHEBI:33019"/>
        <dbReference type="ChEBI" id="CHEBI:82748"/>
        <dbReference type="ChEBI" id="CHEBI:83665"/>
        <dbReference type="ChEBI" id="CHEBI:456215"/>
        <dbReference type="EC" id="6.3.4.19"/>
    </reaction>
</comment>
<dbReference type="GO" id="GO:0032267">
    <property type="term" value="F:tRNA(Ile)-lysidine synthase activity"/>
    <property type="evidence" value="ECO:0007669"/>
    <property type="project" value="UniProtKB-EC"/>
</dbReference>
<dbReference type="HAMAP" id="MF_01161">
    <property type="entry name" value="tRNA_Ile_lys_synt"/>
    <property type="match status" value="1"/>
</dbReference>
<dbReference type="CDD" id="cd01992">
    <property type="entry name" value="TilS_N"/>
    <property type="match status" value="1"/>
</dbReference>
<proteinExistence type="inferred from homology"/>
<dbReference type="InterPro" id="IPR012094">
    <property type="entry name" value="tRNA_Ile_lys_synt"/>
</dbReference>
<evidence type="ECO:0000256" key="3">
    <source>
        <dbReference type="ARBA" id="ARBA00022741"/>
    </source>
</evidence>
<dbReference type="GO" id="GO:0005737">
    <property type="term" value="C:cytoplasm"/>
    <property type="evidence" value="ECO:0007669"/>
    <property type="project" value="UniProtKB-SubCell"/>
</dbReference>
<evidence type="ECO:0000256" key="5">
    <source>
        <dbReference type="ARBA" id="ARBA00048539"/>
    </source>
</evidence>
<sequence>MSTSVTAEGLAAALAPVAQCKAIGLAVSGGADSLALMVLVRRWLRELENPPKVFVYSVDHGLRREARDEVAMVVDEAKKLGLEPRALAWTGAKPATGVQDAARQARYRLIGEAMAQDGAEILLTAHHINDQAETILMRLSHGSGLDGLSGMQPLSMVEGVPIFRPFLAVDPKILRAVVDAEGLTPAEDPSNSDPHYERVRWRRALPALADLGLDAETLFRFSERAAQAEEALAITASISFDEIVRLDGFGAAEIDFDQFASVPKAIADRILARVLRIVGGQQKPRALSVVERLRDALVAGDVSKTRTVLGCVVRNSSGVISVAREPGRAALTRMRVDPGVEFVWDERFLIANLSPDAGLTVVPAEYWQRRHLEELFGFRITAPMEAIRTSPMIVDESEKVLSLGTHAFDERVRITFLKE</sequence>
<dbReference type="PANTHER" id="PTHR43033">
    <property type="entry name" value="TRNA(ILE)-LYSIDINE SYNTHASE-RELATED"/>
    <property type="match status" value="1"/>
</dbReference>
<comment type="similarity">
    <text evidence="6">Belongs to the tRNA(Ile)-lysidine synthase family.</text>
</comment>
<dbReference type="EMBL" id="JALAZD010000003">
    <property type="protein sequence ID" value="MCI0128926.1"/>
    <property type="molecule type" value="Genomic_DNA"/>
</dbReference>
<protein>
    <recommendedName>
        <fullName evidence="6">tRNA(Ile)-lysidine synthase</fullName>
        <ecNumber evidence="6">6.3.4.19</ecNumber>
    </recommendedName>
    <alternativeName>
        <fullName evidence="6">tRNA(Ile)-2-lysyl-cytidine synthase</fullName>
    </alternativeName>
    <alternativeName>
        <fullName evidence="6">tRNA(Ile)-lysidine synthetase</fullName>
    </alternativeName>
</protein>
<keyword evidence="9" id="KW-1185">Reference proteome</keyword>
<dbReference type="RefSeq" id="WP_281736947.1">
    <property type="nucleotide sequence ID" value="NZ_JAKETQ010000003.1"/>
</dbReference>
<feature type="binding site" evidence="6">
    <location>
        <begin position="28"/>
        <end position="33"/>
    </location>
    <ligand>
        <name>ATP</name>
        <dbReference type="ChEBI" id="CHEBI:30616"/>
    </ligand>
</feature>
<dbReference type="Pfam" id="PF01171">
    <property type="entry name" value="ATP_bind_3"/>
    <property type="match status" value="1"/>
</dbReference>
<dbReference type="AlphaFoldDB" id="A0AA41QQ24"/>
<dbReference type="SUPFAM" id="SSF52402">
    <property type="entry name" value="Adenine nucleotide alpha hydrolases-like"/>
    <property type="match status" value="1"/>
</dbReference>
<evidence type="ECO:0000256" key="1">
    <source>
        <dbReference type="ARBA" id="ARBA00022598"/>
    </source>
</evidence>
<dbReference type="InterPro" id="IPR012795">
    <property type="entry name" value="tRNA_Ile_lys_synt_N"/>
</dbReference>
<comment type="caution">
    <text evidence="8">The sequence shown here is derived from an EMBL/GenBank/DDBJ whole genome shotgun (WGS) entry which is preliminary data.</text>
</comment>
<keyword evidence="6" id="KW-0963">Cytoplasm</keyword>
<evidence type="ECO:0000313" key="8">
    <source>
        <dbReference type="EMBL" id="MCI0128926.1"/>
    </source>
</evidence>
<dbReference type="Proteomes" id="UP001156140">
    <property type="component" value="Unassembled WGS sequence"/>
</dbReference>
<feature type="domain" description="tRNA(Ile)-lysidine/2-thiocytidine synthase N-terminal" evidence="7">
    <location>
        <begin position="23"/>
        <end position="203"/>
    </location>
</feature>
<evidence type="ECO:0000259" key="7">
    <source>
        <dbReference type="Pfam" id="PF01171"/>
    </source>
</evidence>
<evidence type="ECO:0000313" key="9">
    <source>
        <dbReference type="Proteomes" id="UP001156140"/>
    </source>
</evidence>
<dbReference type="PANTHER" id="PTHR43033:SF1">
    <property type="entry name" value="TRNA(ILE)-LYSIDINE SYNTHASE-RELATED"/>
    <property type="match status" value="1"/>
</dbReference>
<dbReference type="Gene3D" id="3.40.50.620">
    <property type="entry name" value="HUPs"/>
    <property type="match status" value="1"/>
</dbReference>
<evidence type="ECO:0000256" key="4">
    <source>
        <dbReference type="ARBA" id="ARBA00022840"/>
    </source>
</evidence>
<dbReference type="InterPro" id="IPR011063">
    <property type="entry name" value="TilS/TtcA_N"/>
</dbReference>
<organism evidence="8 9">
    <name type="scientific">Paradevosia shaoguanensis</name>
    <dbReference type="NCBI Taxonomy" id="1335043"/>
    <lineage>
        <taxon>Bacteria</taxon>
        <taxon>Pseudomonadati</taxon>
        <taxon>Pseudomonadota</taxon>
        <taxon>Alphaproteobacteria</taxon>
        <taxon>Hyphomicrobiales</taxon>
        <taxon>Devosiaceae</taxon>
        <taxon>Paradevosia</taxon>
    </lineage>
</organism>
<reference evidence="8" key="1">
    <citation type="submission" date="2022-03" db="EMBL/GenBank/DDBJ databases">
        <title>The complete genome sequence of a Methyloterrigena soli.</title>
        <authorList>
            <person name="Zi Z."/>
        </authorList>
    </citation>
    <scope>NUCLEOTIDE SEQUENCE</scope>
    <source>
        <strain evidence="8">M48</strain>
    </source>
</reference>
<dbReference type="GO" id="GO:0005524">
    <property type="term" value="F:ATP binding"/>
    <property type="evidence" value="ECO:0007669"/>
    <property type="project" value="UniProtKB-UniRule"/>
</dbReference>
<dbReference type="InterPro" id="IPR014729">
    <property type="entry name" value="Rossmann-like_a/b/a_fold"/>
</dbReference>
<keyword evidence="1 6" id="KW-0436">Ligase</keyword>
<comment type="function">
    <text evidence="6">Ligates lysine onto the cytidine present at position 34 of the AUA codon-specific tRNA(Ile) that contains the anticodon CAU, in an ATP-dependent manner. Cytidine is converted to lysidine, thus changing the amino acid specificity of the tRNA from methionine to isoleucine.</text>
</comment>
<evidence type="ECO:0000256" key="6">
    <source>
        <dbReference type="HAMAP-Rule" id="MF_01161"/>
    </source>
</evidence>
<evidence type="ECO:0000256" key="2">
    <source>
        <dbReference type="ARBA" id="ARBA00022694"/>
    </source>
</evidence>